<protein>
    <submittedName>
        <fullName evidence="2">Uncharacterized protein</fullName>
    </submittedName>
</protein>
<feature type="transmembrane region" description="Helical" evidence="1">
    <location>
        <begin position="269"/>
        <end position="296"/>
    </location>
</feature>
<organism evidence="2 3">
    <name type="scientific">Pseudomonas viridiflava</name>
    <name type="common">Phytomonas viridiflava</name>
    <dbReference type="NCBI Taxonomy" id="33069"/>
    <lineage>
        <taxon>Bacteria</taxon>
        <taxon>Pseudomonadati</taxon>
        <taxon>Pseudomonadota</taxon>
        <taxon>Gammaproteobacteria</taxon>
        <taxon>Pseudomonadales</taxon>
        <taxon>Pseudomonadaceae</taxon>
        <taxon>Pseudomonas</taxon>
    </lineage>
</organism>
<gene>
    <name evidence="2" type="ORF">V2I87_14840</name>
</gene>
<proteinExistence type="predicted"/>
<keyword evidence="1" id="KW-0472">Membrane</keyword>
<keyword evidence="1" id="KW-0812">Transmembrane</keyword>
<accession>A0ABU7N8U7</accession>
<dbReference type="EMBL" id="JAZEIP010000023">
    <property type="protein sequence ID" value="MEE4041372.1"/>
    <property type="molecule type" value="Genomic_DNA"/>
</dbReference>
<name>A0ABU7N8U7_PSEVI</name>
<dbReference type="RefSeq" id="WP_330513325.1">
    <property type="nucleotide sequence ID" value="NZ_JAZEIH010000026.1"/>
</dbReference>
<comment type="caution">
    <text evidence="2">The sequence shown here is derived from an EMBL/GenBank/DDBJ whole genome shotgun (WGS) entry which is preliminary data.</text>
</comment>
<sequence length="325" mass="34263">MMAPGKSAFPSETATQRYMNPMHFAGQYATDDYTAAVFLVNQLSSPDSGLTPEESKTAALLLRDLMQNLKVGVNVTADALKSLQESAEKIPEIGPLMFSMGNLPGTVASMTGSVLAVSKAKKVSDLLDMTPAQKAKFHKWANSRGMPGAKSASKTFKGAIKIISIAGQRYFEVPVTASAQYYKVLGQVGSSVAHIPLSNTKSVLNQRAHLHSEGARGPLRFATGNVVGAVLAVGPQAYLDWRNATTTEDFLRLSAASQPTNVASFGGGLVAGMAVVAIAGASTPLIVVLGVGWLAGLAVQKVMATKGYDKDAEGWINKKIDEFKD</sequence>
<keyword evidence="1" id="KW-1133">Transmembrane helix</keyword>
<evidence type="ECO:0000256" key="1">
    <source>
        <dbReference type="SAM" id="Phobius"/>
    </source>
</evidence>
<evidence type="ECO:0000313" key="2">
    <source>
        <dbReference type="EMBL" id="MEE4041372.1"/>
    </source>
</evidence>
<dbReference type="Proteomes" id="UP001343600">
    <property type="component" value="Unassembled WGS sequence"/>
</dbReference>
<evidence type="ECO:0000313" key="3">
    <source>
        <dbReference type="Proteomes" id="UP001343600"/>
    </source>
</evidence>
<keyword evidence="3" id="KW-1185">Reference proteome</keyword>
<reference evidence="2 3" key="1">
    <citation type="submission" date="2024-01" db="EMBL/GenBank/DDBJ databases">
        <title>Characterization of Pseudomonas viridiflava in Georgia, USA.</title>
        <authorList>
            <person name="Zhao M."/>
            <person name="Dutta B."/>
        </authorList>
    </citation>
    <scope>NUCLEOTIDE SEQUENCE [LARGE SCALE GENOMIC DNA]</scope>
    <source>
        <strain evidence="2 3">21GA0539</strain>
    </source>
</reference>